<dbReference type="AlphaFoldDB" id="A0ABD3FR00"/>
<evidence type="ECO:0000313" key="2">
    <source>
        <dbReference type="Proteomes" id="UP001632037"/>
    </source>
</evidence>
<name>A0ABD3FR00_9STRA</name>
<organism evidence="1 2">
    <name type="scientific">Phytophthora oleae</name>
    <dbReference type="NCBI Taxonomy" id="2107226"/>
    <lineage>
        <taxon>Eukaryota</taxon>
        <taxon>Sar</taxon>
        <taxon>Stramenopiles</taxon>
        <taxon>Oomycota</taxon>
        <taxon>Peronosporomycetes</taxon>
        <taxon>Peronosporales</taxon>
        <taxon>Peronosporaceae</taxon>
        <taxon>Phytophthora</taxon>
    </lineage>
</organism>
<accession>A0ABD3FR00</accession>
<dbReference type="Proteomes" id="UP001632037">
    <property type="component" value="Unassembled WGS sequence"/>
</dbReference>
<evidence type="ECO:0000313" key="1">
    <source>
        <dbReference type="EMBL" id="KAL3668049.1"/>
    </source>
</evidence>
<proteinExistence type="predicted"/>
<protein>
    <submittedName>
        <fullName evidence="1">Uncharacterized protein</fullName>
    </submittedName>
</protein>
<comment type="caution">
    <text evidence="1">The sequence shown here is derived from an EMBL/GenBank/DDBJ whole genome shotgun (WGS) entry which is preliminary data.</text>
</comment>
<gene>
    <name evidence="1" type="ORF">V7S43_006918</name>
</gene>
<reference evidence="1 2" key="1">
    <citation type="submission" date="2024-09" db="EMBL/GenBank/DDBJ databases">
        <title>Genome sequencing and assembly of Phytophthora oleae, isolate VK10A, causative agent of rot of olive drupes.</title>
        <authorList>
            <person name="Conti Taguali S."/>
            <person name="Riolo M."/>
            <person name="La Spada F."/>
            <person name="Cacciola S.O."/>
            <person name="Dionisio G."/>
        </authorList>
    </citation>
    <scope>NUCLEOTIDE SEQUENCE [LARGE SCALE GENOMIC DNA]</scope>
    <source>
        <strain evidence="1 2">VK10A</strain>
    </source>
</reference>
<dbReference type="EMBL" id="JBIMZQ010000012">
    <property type="protein sequence ID" value="KAL3668049.1"/>
    <property type="molecule type" value="Genomic_DNA"/>
</dbReference>
<sequence>MALLALRPVLHNQSNHTVSMSRLTSDLRSAFSLKQFQHTHGNCHAKLALPTTGHGLWIRLERLHRHGISSRQAVTATSGFQSTSQSPKLQASYSFEQCHGNCHIAHAHDEM</sequence>
<keyword evidence="2" id="KW-1185">Reference proteome</keyword>